<evidence type="ECO:0000313" key="2">
    <source>
        <dbReference type="EMBL" id="KAL0449546.1"/>
    </source>
</evidence>
<protein>
    <submittedName>
        <fullName evidence="2">Polyprotein P3</fullName>
    </submittedName>
</protein>
<evidence type="ECO:0000259" key="1">
    <source>
        <dbReference type="PROSITE" id="PS50878"/>
    </source>
</evidence>
<reference evidence="2" key="1">
    <citation type="submission" date="2020-06" db="EMBL/GenBank/DDBJ databases">
        <authorList>
            <person name="Li T."/>
            <person name="Hu X."/>
            <person name="Zhang T."/>
            <person name="Song X."/>
            <person name="Zhang H."/>
            <person name="Dai N."/>
            <person name="Sheng W."/>
            <person name="Hou X."/>
            <person name="Wei L."/>
        </authorList>
    </citation>
    <scope>NUCLEOTIDE SEQUENCE</scope>
    <source>
        <strain evidence="2">KEN1</strain>
        <tissue evidence="2">Leaf</tissue>
    </source>
</reference>
<dbReference type="Pfam" id="PF00078">
    <property type="entry name" value="RVT_1"/>
    <property type="match status" value="1"/>
</dbReference>
<dbReference type="EMBL" id="JACGWN010000005">
    <property type="protein sequence ID" value="KAL0449546.1"/>
    <property type="molecule type" value="Genomic_DNA"/>
</dbReference>
<dbReference type="InterPro" id="IPR043128">
    <property type="entry name" value="Rev_trsase/Diguanyl_cyclase"/>
</dbReference>
<accession>A0AAW2XBG8</accession>
<dbReference type="InterPro" id="IPR041577">
    <property type="entry name" value="RT_RNaseH_2"/>
</dbReference>
<dbReference type="InterPro" id="IPR043502">
    <property type="entry name" value="DNA/RNA_pol_sf"/>
</dbReference>
<feature type="domain" description="Reverse transcriptase" evidence="1">
    <location>
        <begin position="1"/>
        <end position="105"/>
    </location>
</feature>
<name>A0AAW2XBG8_9LAMI</name>
<reference evidence="2" key="2">
    <citation type="journal article" date="2024" name="Plant">
        <title>Genomic evolution and insights into agronomic trait innovations of Sesamum species.</title>
        <authorList>
            <person name="Miao H."/>
            <person name="Wang L."/>
            <person name="Qu L."/>
            <person name="Liu H."/>
            <person name="Sun Y."/>
            <person name="Le M."/>
            <person name="Wang Q."/>
            <person name="Wei S."/>
            <person name="Zheng Y."/>
            <person name="Lin W."/>
            <person name="Duan Y."/>
            <person name="Cao H."/>
            <person name="Xiong S."/>
            <person name="Wang X."/>
            <person name="Wei L."/>
            <person name="Li C."/>
            <person name="Ma Q."/>
            <person name="Ju M."/>
            <person name="Zhao R."/>
            <person name="Li G."/>
            <person name="Mu C."/>
            <person name="Tian Q."/>
            <person name="Mei H."/>
            <person name="Zhang T."/>
            <person name="Gao T."/>
            <person name="Zhang H."/>
        </authorList>
    </citation>
    <scope>NUCLEOTIDE SEQUENCE</scope>
    <source>
        <strain evidence="2">KEN1</strain>
    </source>
</reference>
<dbReference type="Pfam" id="PF17919">
    <property type="entry name" value="RT_RNaseH_2"/>
    <property type="match status" value="1"/>
</dbReference>
<dbReference type="CDD" id="cd01647">
    <property type="entry name" value="RT_LTR"/>
    <property type="match status" value="1"/>
</dbReference>
<sequence>MLAPEDRKKVSFITSEGTFCYVVMPFGLKNAGATYQRLVDKIFRPQIGRNVEVYVDDMLVKSKKAEEHVKDLEETFLVLRKYKLKLNPAKCAFGVQGGRFLGFMVTQRGIEANPLKIKAIIDMKAPTYLNEAQRLTGTIAALSRFISKSVEKSLPFFKMLRKAKTFEWGTPCQLAFEELKAYLARLPLLVKPSPGETLYLYLSVAPQAISSILIREEDGKQLPIYYVSKVLNGAEGRYTPIEKMALALVVTSRRLCPYFLSHPVGVKTNTPLKQTLGKPDTSGRLVKWAVELSEYDISYLPRTTIKAQALADFISEMAEMTIKDASQDQKWLLHVDGSSTAQGSGAGIVITTPQSEDLEFAIKFGFKPPTMKQNMKP</sequence>
<dbReference type="PANTHER" id="PTHR48475:SF2">
    <property type="entry name" value="RIBONUCLEASE H"/>
    <property type="match status" value="1"/>
</dbReference>
<dbReference type="PANTHER" id="PTHR48475">
    <property type="entry name" value="RIBONUCLEASE H"/>
    <property type="match status" value="1"/>
</dbReference>
<dbReference type="SUPFAM" id="SSF56672">
    <property type="entry name" value="DNA/RNA polymerases"/>
    <property type="match status" value="1"/>
</dbReference>
<comment type="caution">
    <text evidence="2">The sequence shown here is derived from an EMBL/GenBank/DDBJ whole genome shotgun (WGS) entry which is preliminary data.</text>
</comment>
<dbReference type="InterPro" id="IPR000477">
    <property type="entry name" value="RT_dom"/>
</dbReference>
<organism evidence="2">
    <name type="scientific">Sesamum latifolium</name>
    <dbReference type="NCBI Taxonomy" id="2727402"/>
    <lineage>
        <taxon>Eukaryota</taxon>
        <taxon>Viridiplantae</taxon>
        <taxon>Streptophyta</taxon>
        <taxon>Embryophyta</taxon>
        <taxon>Tracheophyta</taxon>
        <taxon>Spermatophyta</taxon>
        <taxon>Magnoliopsida</taxon>
        <taxon>eudicotyledons</taxon>
        <taxon>Gunneridae</taxon>
        <taxon>Pentapetalae</taxon>
        <taxon>asterids</taxon>
        <taxon>lamiids</taxon>
        <taxon>Lamiales</taxon>
        <taxon>Pedaliaceae</taxon>
        <taxon>Sesamum</taxon>
    </lineage>
</organism>
<dbReference type="AlphaFoldDB" id="A0AAW2XBG8"/>
<dbReference type="Gene3D" id="3.30.70.270">
    <property type="match status" value="2"/>
</dbReference>
<gene>
    <name evidence="2" type="ORF">Slati_1511000</name>
</gene>
<dbReference type="PROSITE" id="PS50878">
    <property type="entry name" value="RT_POL"/>
    <property type="match status" value="1"/>
</dbReference>
<proteinExistence type="predicted"/>